<dbReference type="Proteomes" id="UP001150879">
    <property type="component" value="Unassembled WGS sequence"/>
</dbReference>
<dbReference type="AlphaFoldDB" id="A0A9W9M479"/>
<evidence type="ECO:0008006" key="3">
    <source>
        <dbReference type="Google" id="ProtNLM"/>
    </source>
</evidence>
<organism evidence="1 2">
    <name type="scientific">Penicillium cf. griseofulvum</name>
    <dbReference type="NCBI Taxonomy" id="2972120"/>
    <lineage>
        <taxon>Eukaryota</taxon>
        <taxon>Fungi</taxon>
        <taxon>Dikarya</taxon>
        <taxon>Ascomycota</taxon>
        <taxon>Pezizomycotina</taxon>
        <taxon>Eurotiomycetes</taxon>
        <taxon>Eurotiomycetidae</taxon>
        <taxon>Eurotiales</taxon>
        <taxon>Aspergillaceae</taxon>
        <taxon>Penicillium</taxon>
    </lineage>
</organism>
<comment type="caution">
    <text evidence="1">The sequence shown here is derived from an EMBL/GenBank/DDBJ whole genome shotgun (WGS) entry which is preliminary data.</text>
</comment>
<reference evidence="1" key="1">
    <citation type="submission" date="2022-11" db="EMBL/GenBank/DDBJ databases">
        <authorList>
            <person name="Petersen C."/>
        </authorList>
    </citation>
    <scope>NUCLEOTIDE SEQUENCE</scope>
    <source>
        <strain evidence="1">IBT 16849</strain>
    </source>
</reference>
<evidence type="ECO:0000313" key="2">
    <source>
        <dbReference type="Proteomes" id="UP001150879"/>
    </source>
</evidence>
<gene>
    <name evidence="1" type="ORF">N7472_007168</name>
</gene>
<protein>
    <recommendedName>
        <fullName evidence="3">F-box domain-containing protein</fullName>
    </recommendedName>
</protein>
<sequence>MLTSSKAKPTLEALPTELLILILLEIPDLASLKSIVLSSPIFHQAYLAVRQEALCRIVKIQ</sequence>
<accession>A0A9W9M479</accession>
<evidence type="ECO:0000313" key="1">
    <source>
        <dbReference type="EMBL" id="KAJ5188154.1"/>
    </source>
</evidence>
<name>A0A9W9M479_9EURO</name>
<dbReference type="EMBL" id="JAPQKP010000005">
    <property type="protein sequence ID" value="KAJ5188154.1"/>
    <property type="molecule type" value="Genomic_DNA"/>
</dbReference>
<keyword evidence="2" id="KW-1185">Reference proteome</keyword>
<dbReference type="OrthoDB" id="4365251at2759"/>
<proteinExistence type="predicted"/>
<reference evidence="1" key="2">
    <citation type="journal article" date="2023" name="IMA Fungus">
        <title>Comparative genomic study of the Penicillium genus elucidates a diverse pangenome and 15 lateral gene transfer events.</title>
        <authorList>
            <person name="Petersen C."/>
            <person name="Sorensen T."/>
            <person name="Nielsen M.R."/>
            <person name="Sondergaard T.E."/>
            <person name="Sorensen J.L."/>
            <person name="Fitzpatrick D.A."/>
            <person name="Frisvad J.C."/>
            <person name="Nielsen K.L."/>
        </authorList>
    </citation>
    <scope>NUCLEOTIDE SEQUENCE</scope>
    <source>
        <strain evidence="1">IBT 16849</strain>
    </source>
</reference>